<protein>
    <submittedName>
        <fullName evidence="5">RNA-binding protein</fullName>
    </submittedName>
</protein>
<dbReference type="EMBL" id="JADKGY010000029">
    <property type="protein sequence ID" value="MBK9984305.1"/>
    <property type="molecule type" value="Genomic_DNA"/>
</dbReference>
<dbReference type="Pfam" id="PF00076">
    <property type="entry name" value="RRM_1"/>
    <property type="match status" value="1"/>
</dbReference>
<evidence type="ECO:0000256" key="3">
    <source>
        <dbReference type="SAM" id="MobiDB-lite"/>
    </source>
</evidence>
<organism evidence="5 6">
    <name type="scientific">Candidatus Opimibacter skivensis</name>
    <dbReference type="NCBI Taxonomy" id="2982028"/>
    <lineage>
        <taxon>Bacteria</taxon>
        <taxon>Pseudomonadati</taxon>
        <taxon>Bacteroidota</taxon>
        <taxon>Saprospiria</taxon>
        <taxon>Saprospirales</taxon>
        <taxon>Saprospiraceae</taxon>
        <taxon>Candidatus Opimibacter</taxon>
    </lineage>
</organism>
<sequence length="153" mass="17023">MKLFVAKLPQNVTSERLKAMFETYGGVLDAKVITDRDTGMSKCYGFVEMDSEAGAQAAIENLNGVEMEGKEVLVKESDPAPRSNDRGRGGPPRGGSRPPFNSGGGGGDRRPSAPRSDRWGDDRPKSTNRYQDNDRPKKRYDDDFDDKPRRKRI</sequence>
<dbReference type="GO" id="GO:0009967">
    <property type="term" value="P:positive regulation of signal transduction"/>
    <property type="evidence" value="ECO:0007669"/>
    <property type="project" value="UniProtKB-ARBA"/>
</dbReference>
<dbReference type="InterPro" id="IPR000504">
    <property type="entry name" value="RRM_dom"/>
</dbReference>
<evidence type="ECO:0000259" key="4">
    <source>
        <dbReference type="PROSITE" id="PS50102"/>
    </source>
</evidence>
<dbReference type="PROSITE" id="PS50102">
    <property type="entry name" value="RRM"/>
    <property type="match status" value="1"/>
</dbReference>
<accession>A0A9D7SZ45</accession>
<dbReference type="GO" id="GO:0003729">
    <property type="term" value="F:mRNA binding"/>
    <property type="evidence" value="ECO:0007669"/>
    <property type="project" value="UniProtKB-ARBA"/>
</dbReference>
<dbReference type="InterPro" id="IPR052462">
    <property type="entry name" value="SLIRP/GR-RBP-like"/>
</dbReference>
<feature type="compositionally biased region" description="Basic and acidic residues" evidence="3">
    <location>
        <begin position="71"/>
        <end position="88"/>
    </location>
</feature>
<feature type="region of interest" description="Disordered" evidence="3">
    <location>
        <begin position="71"/>
        <end position="153"/>
    </location>
</feature>
<name>A0A9D7SZ45_9BACT</name>
<dbReference type="SUPFAM" id="SSF54928">
    <property type="entry name" value="RNA-binding domain, RBD"/>
    <property type="match status" value="1"/>
</dbReference>
<evidence type="ECO:0000256" key="1">
    <source>
        <dbReference type="ARBA" id="ARBA00022737"/>
    </source>
</evidence>
<dbReference type="GO" id="GO:0010629">
    <property type="term" value="P:negative regulation of gene expression"/>
    <property type="evidence" value="ECO:0007669"/>
    <property type="project" value="UniProtKB-ARBA"/>
</dbReference>
<dbReference type="GO" id="GO:0005737">
    <property type="term" value="C:cytoplasm"/>
    <property type="evidence" value="ECO:0007669"/>
    <property type="project" value="UniProtKB-ARBA"/>
</dbReference>
<gene>
    <name evidence="5" type="ORF">IPP15_18390</name>
</gene>
<comment type="caution">
    <text evidence="5">The sequence shown here is derived from an EMBL/GenBank/DDBJ whole genome shotgun (WGS) entry which is preliminary data.</text>
</comment>
<dbReference type="PANTHER" id="PTHR48027">
    <property type="entry name" value="HETEROGENEOUS NUCLEAR RIBONUCLEOPROTEIN 87F-RELATED"/>
    <property type="match status" value="1"/>
</dbReference>
<evidence type="ECO:0000256" key="2">
    <source>
        <dbReference type="ARBA" id="ARBA00022884"/>
    </source>
</evidence>
<evidence type="ECO:0000313" key="5">
    <source>
        <dbReference type="EMBL" id="MBK9984305.1"/>
    </source>
</evidence>
<feature type="domain" description="RRM" evidence="4">
    <location>
        <begin position="1"/>
        <end position="79"/>
    </location>
</feature>
<reference evidence="5 6" key="1">
    <citation type="submission" date="2020-10" db="EMBL/GenBank/DDBJ databases">
        <title>Connecting structure to function with the recovery of over 1000 high-quality activated sludge metagenome-assembled genomes encoding full-length rRNA genes using long-read sequencing.</title>
        <authorList>
            <person name="Singleton C.M."/>
            <person name="Petriglieri F."/>
            <person name="Kristensen J.M."/>
            <person name="Kirkegaard R.H."/>
            <person name="Michaelsen T.Y."/>
            <person name="Andersen M.H."/>
            <person name="Karst S.M."/>
            <person name="Dueholm M.S."/>
            <person name="Nielsen P.H."/>
            <person name="Albertsen M."/>
        </authorList>
    </citation>
    <scope>NUCLEOTIDE SEQUENCE [LARGE SCALE GENOMIC DNA]</scope>
    <source>
        <strain evidence="5">Ribe_18-Q3-R11-54_MAXAC.273</strain>
    </source>
</reference>
<proteinExistence type="predicted"/>
<dbReference type="Gene3D" id="3.30.70.330">
    <property type="match status" value="1"/>
</dbReference>
<feature type="compositionally biased region" description="Basic and acidic residues" evidence="3">
    <location>
        <begin position="107"/>
        <end position="141"/>
    </location>
</feature>
<dbReference type="InterPro" id="IPR035979">
    <property type="entry name" value="RBD_domain_sf"/>
</dbReference>
<dbReference type="AlphaFoldDB" id="A0A9D7SZ45"/>
<keyword evidence="2" id="KW-0694">RNA-binding</keyword>
<dbReference type="Proteomes" id="UP000808337">
    <property type="component" value="Unassembled WGS sequence"/>
</dbReference>
<dbReference type="InterPro" id="IPR012677">
    <property type="entry name" value="Nucleotide-bd_a/b_plait_sf"/>
</dbReference>
<evidence type="ECO:0000313" key="6">
    <source>
        <dbReference type="Proteomes" id="UP000808337"/>
    </source>
</evidence>
<dbReference type="SMART" id="SM00360">
    <property type="entry name" value="RRM"/>
    <property type="match status" value="1"/>
</dbReference>
<keyword evidence="1" id="KW-0677">Repeat</keyword>
<dbReference type="FunFam" id="3.30.70.330:FF:000383">
    <property type="entry name" value="Sex lethal, isoform D"/>
    <property type="match status" value="1"/>
</dbReference>